<keyword evidence="2" id="KW-1185">Reference proteome</keyword>
<evidence type="ECO:0000313" key="2">
    <source>
        <dbReference type="Proteomes" id="UP001629235"/>
    </source>
</evidence>
<dbReference type="Proteomes" id="UP001629235">
    <property type="component" value="Unassembled WGS sequence"/>
</dbReference>
<accession>A0ACC7NMS5</accession>
<proteinExistence type="predicted"/>
<gene>
    <name evidence="1" type="ORF">PQR01_37140</name>
</gene>
<name>A0ACC7NMS5_9BURK</name>
<reference evidence="1 2" key="1">
    <citation type="journal article" date="2024" name="Chem. Sci.">
        <title>Discovery of megapolipeptins by genome mining of a Burkholderiales bacteria collection.</title>
        <authorList>
            <person name="Paulo B.S."/>
            <person name="Recchia M.J.J."/>
            <person name="Lee S."/>
            <person name="Fergusson C.H."/>
            <person name="Romanowski S.B."/>
            <person name="Hernandez A."/>
            <person name="Krull N."/>
            <person name="Liu D.Y."/>
            <person name="Cavanagh H."/>
            <person name="Bos A."/>
            <person name="Gray C.A."/>
            <person name="Murphy B.T."/>
            <person name="Linington R.G."/>
            <person name="Eustaquio A.S."/>
        </authorList>
    </citation>
    <scope>NUCLEOTIDE SEQUENCE [LARGE SCALE GENOMIC DNA]</scope>
    <source>
        <strain evidence="1 2">RL18-126-BIB-B</strain>
    </source>
</reference>
<protein>
    <submittedName>
        <fullName evidence="1">DUF3553 domain-containing protein</fullName>
    </submittedName>
</protein>
<dbReference type="EMBL" id="JAQQDW010000145">
    <property type="protein sequence ID" value="MFM0108867.1"/>
    <property type="molecule type" value="Genomic_DNA"/>
</dbReference>
<evidence type="ECO:0000313" key="1">
    <source>
        <dbReference type="EMBL" id="MFM0108867.1"/>
    </source>
</evidence>
<organism evidence="1 2">
    <name type="scientific">Paraburkholderia rhynchosiae</name>
    <dbReference type="NCBI Taxonomy" id="487049"/>
    <lineage>
        <taxon>Bacteria</taxon>
        <taxon>Pseudomonadati</taxon>
        <taxon>Pseudomonadota</taxon>
        <taxon>Betaproteobacteria</taxon>
        <taxon>Burkholderiales</taxon>
        <taxon>Burkholderiaceae</taxon>
        <taxon>Paraburkholderia</taxon>
    </lineage>
</organism>
<sequence length="308" mass="34993">MQAKLRKGDRVKHATRTEWGLGEVLADQTADRVRIIFEDVGLKELDPAKAKFTNVTGDEAQSDHLTALVARQLARSKGQPSKAGKPSMTLSLKKAVDNFLSYFPQGFNDHAYFSGRQSEREYKVVAGDLLRERLGKDAIAQLLDARAFKEIGERAKAVINKTNLIHQQEKIGLGNSLSLEENQQAFAEALDCLLHGYESVQHRFERFCKMLDKIDAAKWPIATYFLFIGFPETQVFVKPEVTRHAADMLQIDINYRPELNWLTYRCVLTLFETLKGKLIRDGRAELVPRDMIDVQSFIWVTAPTYTES</sequence>
<comment type="caution">
    <text evidence="1">The sequence shown here is derived from an EMBL/GenBank/DDBJ whole genome shotgun (WGS) entry which is preliminary data.</text>
</comment>